<evidence type="ECO:0000313" key="2">
    <source>
        <dbReference type="EMBL" id="KAH7016114.1"/>
    </source>
</evidence>
<dbReference type="RefSeq" id="XP_046005738.1">
    <property type="nucleotide sequence ID" value="XM_046162464.1"/>
</dbReference>
<accession>A0A9P8XT64</accession>
<organism evidence="2 3">
    <name type="scientific">Microdochium trichocladiopsis</name>
    <dbReference type="NCBI Taxonomy" id="1682393"/>
    <lineage>
        <taxon>Eukaryota</taxon>
        <taxon>Fungi</taxon>
        <taxon>Dikarya</taxon>
        <taxon>Ascomycota</taxon>
        <taxon>Pezizomycotina</taxon>
        <taxon>Sordariomycetes</taxon>
        <taxon>Xylariomycetidae</taxon>
        <taxon>Xylariales</taxon>
        <taxon>Microdochiaceae</taxon>
        <taxon>Microdochium</taxon>
    </lineage>
</organism>
<dbReference type="AlphaFoldDB" id="A0A9P8XT64"/>
<evidence type="ECO:0000313" key="3">
    <source>
        <dbReference type="Proteomes" id="UP000756346"/>
    </source>
</evidence>
<comment type="caution">
    <text evidence="2">The sequence shown here is derived from an EMBL/GenBank/DDBJ whole genome shotgun (WGS) entry which is preliminary data.</text>
</comment>
<dbReference type="GeneID" id="70192010"/>
<reference evidence="2" key="1">
    <citation type="journal article" date="2021" name="Nat. Commun.">
        <title>Genetic determinants of endophytism in the Arabidopsis root mycobiome.</title>
        <authorList>
            <person name="Mesny F."/>
            <person name="Miyauchi S."/>
            <person name="Thiergart T."/>
            <person name="Pickel B."/>
            <person name="Atanasova L."/>
            <person name="Karlsson M."/>
            <person name="Huettel B."/>
            <person name="Barry K.W."/>
            <person name="Haridas S."/>
            <person name="Chen C."/>
            <person name="Bauer D."/>
            <person name="Andreopoulos W."/>
            <person name="Pangilinan J."/>
            <person name="LaButti K."/>
            <person name="Riley R."/>
            <person name="Lipzen A."/>
            <person name="Clum A."/>
            <person name="Drula E."/>
            <person name="Henrissat B."/>
            <person name="Kohler A."/>
            <person name="Grigoriev I.V."/>
            <person name="Martin F.M."/>
            <person name="Hacquard S."/>
        </authorList>
    </citation>
    <scope>NUCLEOTIDE SEQUENCE</scope>
    <source>
        <strain evidence="2">MPI-CAGE-CH-0230</strain>
    </source>
</reference>
<name>A0A9P8XT64_9PEZI</name>
<keyword evidence="3" id="KW-1185">Reference proteome</keyword>
<feature type="region of interest" description="Disordered" evidence="1">
    <location>
        <begin position="99"/>
        <end position="125"/>
    </location>
</feature>
<protein>
    <submittedName>
        <fullName evidence="2">Uncharacterized protein</fullName>
    </submittedName>
</protein>
<sequence>MALERVRAGDGINRRGPPSSYGFFLSRVGAGGINCCGRLHAWPGALRRRPEKLPFRALCGGASGLVSTAGLVVRSSSRGPRRRKSSCTVTGRPFQRVCHESIDDARARQQRSRPDGPRGSGSAAGTTAVSTLSYILLDMRTGGKSLSCRHSQGGWSVVDHGTAWNHGGR</sequence>
<proteinExistence type="predicted"/>
<dbReference type="EMBL" id="JAGTJQ010000012">
    <property type="protein sequence ID" value="KAH7016114.1"/>
    <property type="molecule type" value="Genomic_DNA"/>
</dbReference>
<gene>
    <name evidence="2" type="ORF">B0I36DRAFT_42869</name>
</gene>
<feature type="compositionally biased region" description="Basic and acidic residues" evidence="1">
    <location>
        <begin position="99"/>
        <end position="116"/>
    </location>
</feature>
<dbReference type="Proteomes" id="UP000756346">
    <property type="component" value="Unassembled WGS sequence"/>
</dbReference>
<evidence type="ECO:0000256" key="1">
    <source>
        <dbReference type="SAM" id="MobiDB-lite"/>
    </source>
</evidence>